<dbReference type="Gene3D" id="3.90.550.10">
    <property type="entry name" value="Spore Coat Polysaccharide Biosynthesis Protein SpsA, Chain A"/>
    <property type="match status" value="1"/>
</dbReference>
<evidence type="ECO:0000313" key="3">
    <source>
        <dbReference type="EMBL" id="MBB5211837.1"/>
    </source>
</evidence>
<dbReference type="AlphaFoldDB" id="A0A6P1TFY1"/>
<feature type="domain" description="Glycosyltransferase 2-like" evidence="2">
    <location>
        <begin position="24"/>
        <end position="155"/>
    </location>
</feature>
<dbReference type="Proteomes" id="UP000563601">
    <property type="component" value="Unassembled WGS sequence"/>
</dbReference>
<dbReference type="SUPFAM" id="SSF53448">
    <property type="entry name" value="Nucleotide-diphospho-sugar transferases"/>
    <property type="match status" value="1"/>
</dbReference>
<evidence type="ECO:0000313" key="4">
    <source>
        <dbReference type="EMBL" id="QHQ40576.1"/>
    </source>
</evidence>
<gene>
    <name evidence="4" type="ORF">GTQ55_17380</name>
    <name evidence="3" type="ORF">HNQ53_002055</name>
</gene>
<evidence type="ECO:0000313" key="6">
    <source>
        <dbReference type="Proteomes" id="UP000563601"/>
    </source>
</evidence>
<keyword evidence="1" id="KW-0472">Membrane</keyword>
<name>A0A6P1TFY1_9GAMM</name>
<reference evidence="3 6" key="2">
    <citation type="submission" date="2020-08" db="EMBL/GenBank/DDBJ databases">
        <title>Genomic Encyclopedia of Type Strains, Phase IV (KMG-IV): sequencing the most valuable type-strain genomes for metagenomic binning, comparative biology and taxonomic classification.</title>
        <authorList>
            <person name="Goeker M."/>
        </authorList>
    </citation>
    <scope>NUCLEOTIDE SEQUENCE [LARGE SCALE GENOMIC DNA]</scope>
    <source>
        <strain evidence="3 6">DSM 11525</strain>
    </source>
</reference>
<dbReference type="OrthoDB" id="9811884at2"/>
<feature type="transmembrane region" description="Helical" evidence="1">
    <location>
        <begin position="292"/>
        <end position="310"/>
    </location>
</feature>
<dbReference type="InterPro" id="IPR029044">
    <property type="entry name" value="Nucleotide-diphossugar_trans"/>
</dbReference>
<dbReference type="RefSeq" id="WP_161859867.1">
    <property type="nucleotide sequence ID" value="NZ_CP047491.1"/>
</dbReference>
<dbReference type="EMBL" id="JACHHR010000002">
    <property type="protein sequence ID" value="MBB5211837.1"/>
    <property type="molecule type" value="Genomic_DNA"/>
</dbReference>
<dbReference type="Proteomes" id="UP000464675">
    <property type="component" value="Chromosome"/>
</dbReference>
<keyword evidence="5" id="KW-1185">Reference proteome</keyword>
<dbReference type="InterPro" id="IPR050834">
    <property type="entry name" value="Glycosyltransf_2"/>
</dbReference>
<dbReference type="Pfam" id="PF00535">
    <property type="entry name" value="Glycos_transf_2"/>
    <property type="match status" value="1"/>
</dbReference>
<reference evidence="4 5" key="1">
    <citation type="submission" date="2020-01" db="EMBL/GenBank/DDBJ databases">
        <title>The possibility of degradation of plastic by Microbulbifer hydrolyticus IRE-31.</title>
        <authorList>
            <person name="Liu L."/>
        </authorList>
    </citation>
    <scope>NUCLEOTIDE SEQUENCE [LARGE SCALE GENOMIC DNA]</scope>
    <source>
        <strain evidence="4 5">IRE-31</strain>
    </source>
</reference>
<dbReference type="PANTHER" id="PTHR43685:SF2">
    <property type="entry name" value="GLYCOSYLTRANSFERASE 2-LIKE DOMAIN-CONTAINING PROTEIN"/>
    <property type="match status" value="1"/>
</dbReference>
<dbReference type="EMBL" id="CP047491">
    <property type="protein sequence ID" value="QHQ40576.1"/>
    <property type="molecule type" value="Genomic_DNA"/>
</dbReference>
<organism evidence="3 6">
    <name type="scientific">Microbulbifer hydrolyticus</name>
    <dbReference type="NCBI Taxonomy" id="48074"/>
    <lineage>
        <taxon>Bacteria</taxon>
        <taxon>Pseudomonadati</taxon>
        <taxon>Pseudomonadota</taxon>
        <taxon>Gammaproteobacteria</taxon>
        <taxon>Cellvibrionales</taxon>
        <taxon>Microbulbiferaceae</taxon>
        <taxon>Microbulbifer</taxon>
    </lineage>
</organism>
<dbReference type="PANTHER" id="PTHR43685">
    <property type="entry name" value="GLYCOSYLTRANSFERASE"/>
    <property type="match status" value="1"/>
</dbReference>
<sequence>MADEKDRKSGAIQNTCIGFVLIGRNEGERLRNCVDSIVEQLLLINRDKKQGPDLSGTSDVFPIVYVDSGSTDGSVTYATSAGCTVLELDLREPFTAARARNEGLKLLINKFPQVELIQFIDGDCSLQPGWLGKATAFLAVNPKVAIVCGRRREVYPQKSIYNALCDMEWDTPVGEAKACGGDFLVRKEAILSVKGFNPAMIAGEEPEMCLRLRKRKWAIWRIHEEMTLHDADMTSFRQFWLRNARAGFAYAERWLMHSTRIRPYCKRELLSICFWGGFLPISIVLFMATMPVLGFALALAYPLMTIRIFLRRMKMRSSVRKSLIFSGLTQIGKFPQFFGVLKFTAGTLSGKSTPIIEYK</sequence>
<evidence type="ECO:0000313" key="5">
    <source>
        <dbReference type="Proteomes" id="UP000464675"/>
    </source>
</evidence>
<feature type="transmembrane region" description="Helical" evidence="1">
    <location>
        <begin position="269"/>
        <end position="286"/>
    </location>
</feature>
<protein>
    <submittedName>
        <fullName evidence="3 4">Glycosyltransferase</fullName>
    </submittedName>
</protein>
<accession>A0A6P1TFY1</accession>
<proteinExistence type="predicted"/>
<keyword evidence="1" id="KW-1133">Transmembrane helix</keyword>
<evidence type="ECO:0000256" key="1">
    <source>
        <dbReference type="SAM" id="Phobius"/>
    </source>
</evidence>
<evidence type="ECO:0000259" key="2">
    <source>
        <dbReference type="Pfam" id="PF00535"/>
    </source>
</evidence>
<dbReference type="InterPro" id="IPR001173">
    <property type="entry name" value="Glyco_trans_2-like"/>
</dbReference>
<dbReference type="CDD" id="cd00761">
    <property type="entry name" value="Glyco_tranf_GTA_type"/>
    <property type="match status" value="1"/>
</dbReference>
<keyword evidence="1" id="KW-0812">Transmembrane</keyword>